<dbReference type="AlphaFoldDB" id="A0A6V8KGU3"/>
<dbReference type="InterPro" id="IPR036390">
    <property type="entry name" value="WH_DNA-bd_sf"/>
</dbReference>
<reference evidence="1 2" key="2">
    <citation type="submission" date="2020-03" db="EMBL/GenBank/DDBJ databases">
        <authorList>
            <person name="Ichikawa N."/>
            <person name="Kimura A."/>
            <person name="Kitahashi Y."/>
            <person name="Uohara A."/>
        </authorList>
    </citation>
    <scope>NUCLEOTIDE SEQUENCE [LARGE SCALE GENOMIC DNA]</scope>
    <source>
        <strain evidence="1 2">NBRC 108639</strain>
    </source>
</reference>
<evidence type="ECO:0008006" key="3">
    <source>
        <dbReference type="Google" id="ProtNLM"/>
    </source>
</evidence>
<sequence>MTNATLTGQDIAEAQGAVRGLLDNVLATTGTTATEYVVLRVISARGEFAPAALTEFLQGQRQLDLDEIGVLDLLGGLAEKDLITGWPPRASGPVRLSATGAAEFAALNDKVAAVTARLYGGMDGAELTTAHRVLRAVIERATELRHQLSDTGH</sequence>
<protein>
    <recommendedName>
        <fullName evidence="3">HTH marR-type domain-containing protein</fullName>
    </recommendedName>
</protein>
<comment type="caution">
    <text evidence="1">The sequence shown here is derived from an EMBL/GenBank/DDBJ whole genome shotgun (WGS) entry which is preliminary data.</text>
</comment>
<gene>
    <name evidence="1" type="ORF">Phou_054890</name>
</gene>
<proteinExistence type="predicted"/>
<dbReference type="SUPFAM" id="SSF46785">
    <property type="entry name" value="Winged helix' DNA-binding domain"/>
    <property type="match status" value="1"/>
</dbReference>
<keyword evidence="2" id="KW-1185">Reference proteome</keyword>
<dbReference type="Proteomes" id="UP000482800">
    <property type="component" value="Unassembled WGS sequence"/>
</dbReference>
<evidence type="ECO:0000313" key="1">
    <source>
        <dbReference type="EMBL" id="GFJ81309.1"/>
    </source>
</evidence>
<dbReference type="EMBL" id="BLPF01000002">
    <property type="protein sequence ID" value="GFJ81309.1"/>
    <property type="molecule type" value="Genomic_DNA"/>
</dbReference>
<name>A0A6V8KGU3_9ACTN</name>
<dbReference type="Gene3D" id="1.10.10.10">
    <property type="entry name" value="Winged helix-like DNA-binding domain superfamily/Winged helix DNA-binding domain"/>
    <property type="match status" value="1"/>
</dbReference>
<reference evidence="1 2" key="1">
    <citation type="submission" date="2020-03" db="EMBL/GenBank/DDBJ databases">
        <title>Whole genome shotgun sequence of Phytohabitans houttuyneae NBRC 108639.</title>
        <authorList>
            <person name="Komaki H."/>
            <person name="Tamura T."/>
        </authorList>
    </citation>
    <scope>NUCLEOTIDE SEQUENCE [LARGE SCALE GENOMIC DNA]</scope>
    <source>
        <strain evidence="1 2">NBRC 108639</strain>
    </source>
</reference>
<dbReference type="InterPro" id="IPR036388">
    <property type="entry name" value="WH-like_DNA-bd_sf"/>
</dbReference>
<accession>A0A6V8KGU3</accession>
<organism evidence="1 2">
    <name type="scientific">Phytohabitans houttuyneae</name>
    <dbReference type="NCBI Taxonomy" id="1076126"/>
    <lineage>
        <taxon>Bacteria</taxon>
        <taxon>Bacillati</taxon>
        <taxon>Actinomycetota</taxon>
        <taxon>Actinomycetes</taxon>
        <taxon>Micromonosporales</taxon>
        <taxon>Micromonosporaceae</taxon>
    </lineage>
</organism>
<evidence type="ECO:0000313" key="2">
    <source>
        <dbReference type="Proteomes" id="UP000482800"/>
    </source>
</evidence>
<dbReference type="RefSeq" id="WP_173060317.1">
    <property type="nucleotide sequence ID" value="NZ_BAABGO010000019.1"/>
</dbReference>